<dbReference type="NCBIfam" id="TIGR02393">
    <property type="entry name" value="RpoD_Cterm"/>
    <property type="match status" value="1"/>
</dbReference>
<keyword evidence="1 6" id="KW-0963">Cytoplasm</keyword>
<accession>A0A381EC73</accession>
<organism evidence="10 11">
    <name type="scientific">Cardiobacterium valvarum</name>
    <dbReference type="NCBI Taxonomy" id="194702"/>
    <lineage>
        <taxon>Bacteria</taxon>
        <taxon>Pseudomonadati</taxon>
        <taxon>Pseudomonadota</taxon>
        <taxon>Gammaproteobacteria</taxon>
        <taxon>Cardiobacteriales</taxon>
        <taxon>Cardiobacteriaceae</taxon>
        <taxon>Cardiobacterium</taxon>
    </lineage>
</organism>
<dbReference type="InterPro" id="IPR007624">
    <property type="entry name" value="RNA_pol_sigma70_r3"/>
</dbReference>
<evidence type="ECO:0000256" key="5">
    <source>
        <dbReference type="ARBA" id="ARBA00023163"/>
    </source>
</evidence>
<dbReference type="InterPro" id="IPR007627">
    <property type="entry name" value="RNA_pol_sigma70_r2"/>
</dbReference>
<dbReference type="NCBIfam" id="NF004208">
    <property type="entry name" value="PRK05658.1"/>
    <property type="match status" value="1"/>
</dbReference>
<dbReference type="FunFam" id="1.10.10.10:FF:000004">
    <property type="entry name" value="RNA polymerase sigma factor SigA"/>
    <property type="match status" value="1"/>
</dbReference>
<name>A0A381EC73_9GAMM</name>
<dbReference type="InterPro" id="IPR013325">
    <property type="entry name" value="RNA_pol_sigma_r2"/>
</dbReference>
<dbReference type="HAMAP" id="MF_00963">
    <property type="entry name" value="Sigma70_RpoD_SigA"/>
    <property type="match status" value="1"/>
</dbReference>
<dbReference type="GO" id="GO:0006352">
    <property type="term" value="P:DNA-templated transcription initiation"/>
    <property type="evidence" value="ECO:0007669"/>
    <property type="project" value="UniProtKB-UniRule"/>
</dbReference>
<feature type="short sequence motif" description="Interaction with polymerase core subunit RpoC" evidence="6">
    <location>
        <begin position="412"/>
        <end position="415"/>
    </location>
</feature>
<protein>
    <recommendedName>
        <fullName evidence="6">RNA polymerase sigma factor RpoD</fullName>
    </recommendedName>
    <alternativeName>
        <fullName evidence="6">Sigma-70</fullName>
    </alternativeName>
</protein>
<dbReference type="RefSeq" id="WP_115612154.1">
    <property type="nucleotide sequence ID" value="NZ_JBHLZC010000003.1"/>
</dbReference>
<evidence type="ECO:0000259" key="9">
    <source>
        <dbReference type="PROSITE" id="PS00716"/>
    </source>
</evidence>
<feature type="region of interest" description="Disordered" evidence="7">
    <location>
        <begin position="183"/>
        <end position="223"/>
    </location>
</feature>
<dbReference type="OrthoDB" id="9809557at2"/>
<dbReference type="CDD" id="cd06171">
    <property type="entry name" value="Sigma70_r4"/>
    <property type="match status" value="1"/>
</dbReference>
<gene>
    <name evidence="6 10" type="primary">rpoD</name>
    <name evidence="10" type="ORF">NCTC13294_01974</name>
</gene>
<dbReference type="InterPro" id="IPR000943">
    <property type="entry name" value="RNA_pol_sigma70"/>
</dbReference>
<dbReference type="InterPro" id="IPR042189">
    <property type="entry name" value="RNA_pol_sigma_70_r1_1_sf"/>
</dbReference>
<feature type="DNA-binding region" description="H-T-H motif" evidence="6">
    <location>
        <begin position="582"/>
        <end position="601"/>
    </location>
</feature>
<feature type="compositionally biased region" description="Acidic residues" evidence="7">
    <location>
        <begin position="188"/>
        <end position="211"/>
    </location>
</feature>
<dbReference type="GO" id="GO:0003677">
    <property type="term" value="F:DNA binding"/>
    <property type="evidence" value="ECO:0007669"/>
    <property type="project" value="UniProtKB-UniRule"/>
</dbReference>
<dbReference type="Proteomes" id="UP000254572">
    <property type="component" value="Unassembled WGS sequence"/>
</dbReference>
<dbReference type="GO" id="GO:0016987">
    <property type="term" value="F:sigma factor activity"/>
    <property type="evidence" value="ECO:0007669"/>
    <property type="project" value="UniProtKB-UniRule"/>
</dbReference>
<dbReference type="InterPro" id="IPR013324">
    <property type="entry name" value="RNA_pol_sigma_r3/r4-like"/>
</dbReference>
<dbReference type="InterPro" id="IPR028630">
    <property type="entry name" value="Sigma70_RpoD"/>
</dbReference>
<dbReference type="Pfam" id="PF04546">
    <property type="entry name" value="Sigma70_ner"/>
    <property type="match status" value="1"/>
</dbReference>
<dbReference type="Gene3D" id="1.10.220.120">
    <property type="entry name" value="Sigma-70 factor, region 1.1"/>
    <property type="match status" value="1"/>
</dbReference>
<dbReference type="InterPro" id="IPR007631">
    <property type="entry name" value="RNA_pol_sigma_70_non-ess"/>
</dbReference>
<dbReference type="SUPFAM" id="SSF88946">
    <property type="entry name" value="Sigma2 domain of RNA polymerase sigma factors"/>
    <property type="match status" value="1"/>
</dbReference>
<dbReference type="InterPro" id="IPR014284">
    <property type="entry name" value="RNA_pol_sigma-70_dom"/>
</dbReference>
<dbReference type="EMBL" id="UFUW01000001">
    <property type="protein sequence ID" value="SUX24624.1"/>
    <property type="molecule type" value="Genomic_DNA"/>
</dbReference>
<dbReference type="PRINTS" id="PR00046">
    <property type="entry name" value="SIGMA70FCT"/>
</dbReference>
<feature type="domain" description="RNA polymerase sigma-70" evidence="8">
    <location>
        <begin position="412"/>
        <end position="425"/>
    </location>
</feature>
<feature type="region of interest" description="Sigma-70 factor domain-2" evidence="6">
    <location>
        <begin position="388"/>
        <end position="458"/>
    </location>
</feature>
<evidence type="ECO:0000256" key="3">
    <source>
        <dbReference type="ARBA" id="ARBA00023082"/>
    </source>
</evidence>
<evidence type="ECO:0000256" key="1">
    <source>
        <dbReference type="ARBA" id="ARBA00022490"/>
    </source>
</evidence>
<dbReference type="PROSITE" id="PS00716">
    <property type="entry name" value="SIGMA70_2"/>
    <property type="match status" value="1"/>
</dbReference>
<dbReference type="Pfam" id="PF00140">
    <property type="entry name" value="Sigma70_r1_2"/>
    <property type="match status" value="1"/>
</dbReference>
<dbReference type="NCBIfam" id="TIGR02937">
    <property type="entry name" value="sigma70-ECF"/>
    <property type="match status" value="1"/>
</dbReference>
<dbReference type="SUPFAM" id="SSF88659">
    <property type="entry name" value="Sigma3 and sigma4 domains of RNA polymerase sigma factors"/>
    <property type="match status" value="2"/>
</dbReference>
<dbReference type="PANTHER" id="PTHR30603:SF60">
    <property type="entry name" value="RNA POLYMERASE SIGMA FACTOR RPOD"/>
    <property type="match status" value="1"/>
</dbReference>
<dbReference type="Pfam" id="PF04542">
    <property type="entry name" value="Sigma70_r2"/>
    <property type="match status" value="1"/>
</dbReference>
<evidence type="ECO:0000256" key="6">
    <source>
        <dbReference type="HAMAP-Rule" id="MF_00963"/>
    </source>
</evidence>
<feature type="region of interest" description="Sigma-70 factor domain-4" evidence="6">
    <location>
        <begin position="556"/>
        <end position="609"/>
    </location>
</feature>
<dbReference type="InterPro" id="IPR009042">
    <property type="entry name" value="RNA_pol_sigma70_r1_2"/>
</dbReference>
<dbReference type="AlphaFoldDB" id="A0A381EC73"/>
<dbReference type="InterPro" id="IPR036388">
    <property type="entry name" value="WH-like_DNA-bd_sf"/>
</dbReference>
<keyword evidence="3 6" id="KW-0731">Sigma factor</keyword>
<reference evidence="10 11" key="1">
    <citation type="submission" date="2018-06" db="EMBL/GenBank/DDBJ databases">
        <authorList>
            <consortium name="Pathogen Informatics"/>
            <person name="Doyle S."/>
        </authorList>
    </citation>
    <scope>NUCLEOTIDE SEQUENCE [LARGE SCALE GENOMIC DNA]</scope>
    <source>
        <strain evidence="10 11">NCTC13294</strain>
    </source>
</reference>
<keyword evidence="5 6" id="KW-0804">Transcription</keyword>
<dbReference type="FunFam" id="1.10.601.10:FF:000002">
    <property type="entry name" value="RNA polymerase sigma factor RpoD"/>
    <property type="match status" value="1"/>
</dbReference>
<dbReference type="PANTHER" id="PTHR30603">
    <property type="entry name" value="RNA POLYMERASE SIGMA FACTOR RPO"/>
    <property type="match status" value="1"/>
</dbReference>
<dbReference type="InterPro" id="IPR050239">
    <property type="entry name" value="Sigma-70_RNA_pol_init_factors"/>
</dbReference>
<comment type="subunit">
    <text evidence="6">Interacts transiently with the RNA polymerase catalytic core.</text>
</comment>
<dbReference type="InterPro" id="IPR012760">
    <property type="entry name" value="RNA_pol_sigma_RpoD_C"/>
</dbReference>
<keyword evidence="4 6" id="KW-0238">DNA-binding</keyword>
<evidence type="ECO:0000256" key="2">
    <source>
        <dbReference type="ARBA" id="ARBA00023015"/>
    </source>
</evidence>
<dbReference type="FunFam" id="1.10.10.10:FF:000002">
    <property type="entry name" value="RNA polymerase sigma factor SigA"/>
    <property type="match status" value="1"/>
</dbReference>
<sequence length="622" mass="70891">MSEFEQEQEHEEYDVQDEVKELLARGREQGFLTYEEIHEALPEHALEGDKYDEMIALIVEMGIDVVESAQEDDNVIASNDEEEVPSAASLNEAEIGRTTDPVRMYMREMGAVDLLTREGEIAIAKRIEAGLNTVQQTLAEFPLAITALLEEFAKTEAGESRLGDLVNGYGDPYADKTEEILAAGTSNEDSEDDGISSGNDDDEDVDDDGNPPEEATGNQDTLNEAREKLVELTAIHKKLMTALSKGKSLDDKKIQKLHGEIKEHIAAFSFPQKTIDLMEAQLNIPNEEIRAVERRLMRLIIERAGMPRKTFVQEFPGNETNPDWIVAQSKQRRKYAEKLKPLITEIQVEQEKYLDIEKRYRMSIIQLKDIHKRLSIGKAQAKRAKEEMVEANLRLVISIAKKYTNRGLQFLDLIQEGNIGLMKAVDKFEYRRGFKFSTYATWWIRQAITRSIADQARTIRIPVHMIETINKLNRISRTLVQKNGRDPTPEELAEAMDMPEEKIRKVLKIAKEPISMETPIGDDEDSHLGDFIEDSNVMSPLEAATTRGLSEATNEVLASLTPREERVLRMRFGIDMNTDHTLEEVGRQFDVTRERIRQIEAKALRKLRHPNRSELLKSFLND</sequence>
<dbReference type="InterPro" id="IPR007127">
    <property type="entry name" value="RNA_pol_sigma_70_r1_1"/>
</dbReference>
<comment type="function">
    <text evidence="6">Sigma factors are initiation factors that promote the attachment of RNA polymerase to specific initiation sites and are then released. This sigma factor is the primary sigma factor during exponential growth.</text>
</comment>
<proteinExistence type="inferred from homology"/>
<dbReference type="PROSITE" id="PS00715">
    <property type="entry name" value="SIGMA70_1"/>
    <property type="match status" value="1"/>
</dbReference>
<dbReference type="InterPro" id="IPR007630">
    <property type="entry name" value="RNA_pol_sigma70_r4"/>
</dbReference>
<evidence type="ECO:0000313" key="11">
    <source>
        <dbReference type="Proteomes" id="UP000254572"/>
    </source>
</evidence>
<evidence type="ECO:0000313" key="10">
    <source>
        <dbReference type="EMBL" id="SUX24624.1"/>
    </source>
</evidence>
<dbReference type="Gene3D" id="1.10.601.10">
    <property type="entry name" value="RNA Polymerase Primary Sigma Factor"/>
    <property type="match status" value="1"/>
</dbReference>
<comment type="subcellular location">
    <subcellularLocation>
        <location evidence="6">Cytoplasm</location>
    </subcellularLocation>
</comment>
<evidence type="ECO:0000256" key="7">
    <source>
        <dbReference type="SAM" id="MobiDB-lite"/>
    </source>
</evidence>
<dbReference type="Pfam" id="PF04545">
    <property type="entry name" value="Sigma70_r4"/>
    <property type="match status" value="1"/>
</dbReference>
<dbReference type="GO" id="GO:0005737">
    <property type="term" value="C:cytoplasm"/>
    <property type="evidence" value="ECO:0007669"/>
    <property type="project" value="UniProtKB-SubCell"/>
</dbReference>
<keyword evidence="2 6" id="KW-0805">Transcription regulation</keyword>
<evidence type="ECO:0000259" key="8">
    <source>
        <dbReference type="PROSITE" id="PS00715"/>
    </source>
</evidence>
<dbReference type="Pfam" id="PF04539">
    <property type="entry name" value="Sigma70_r3"/>
    <property type="match status" value="1"/>
</dbReference>
<keyword evidence="11" id="KW-1185">Reference proteome</keyword>
<feature type="region of interest" description="Sigma-70 factor domain-3" evidence="6">
    <location>
        <begin position="467"/>
        <end position="543"/>
    </location>
</feature>
<feature type="domain" description="RNA polymerase sigma-70" evidence="9">
    <location>
        <begin position="581"/>
        <end position="607"/>
    </location>
</feature>
<dbReference type="Gene3D" id="1.10.10.10">
    <property type="entry name" value="Winged helix-like DNA-binding domain superfamily/Winged helix DNA-binding domain"/>
    <property type="match status" value="2"/>
</dbReference>
<dbReference type="Pfam" id="PF03979">
    <property type="entry name" value="Sigma70_r1_1"/>
    <property type="match status" value="1"/>
</dbReference>
<comment type="similarity">
    <text evidence="6">Belongs to the sigma-70 factor family. RpoD/SigA subfamily.</text>
</comment>
<evidence type="ECO:0000256" key="4">
    <source>
        <dbReference type="ARBA" id="ARBA00023125"/>
    </source>
</evidence>